<evidence type="ECO:0000256" key="5">
    <source>
        <dbReference type="ARBA" id="ARBA00038943"/>
    </source>
</evidence>
<dbReference type="PROSITE" id="PS01129">
    <property type="entry name" value="PSI_RLU"/>
    <property type="match status" value="1"/>
</dbReference>
<dbReference type="PANTHER" id="PTHR21600:SF56">
    <property type="entry name" value="TRNA PSEUDOURIDINE SYNTHASE C"/>
    <property type="match status" value="1"/>
</dbReference>
<evidence type="ECO:0000256" key="6">
    <source>
        <dbReference type="ARBA" id="ARBA00040675"/>
    </source>
</evidence>
<evidence type="ECO:0000256" key="7">
    <source>
        <dbReference type="ARBA" id="ARBA00041803"/>
    </source>
</evidence>
<comment type="catalytic activity">
    <reaction evidence="3">
        <text>uridine(65) in tRNA = pseudouridine(65) in tRNA</text>
        <dbReference type="Rhea" id="RHEA:42536"/>
        <dbReference type="Rhea" id="RHEA-COMP:10103"/>
        <dbReference type="Rhea" id="RHEA-COMP:10104"/>
        <dbReference type="ChEBI" id="CHEBI:65314"/>
        <dbReference type="ChEBI" id="CHEBI:65315"/>
        <dbReference type="EC" id="5.4.99.26"/>
    </reaction>
</comment>
<evidence type="ECO:0000256" key="4">
    <source>
        <dbReference type="ARBA" id="ARBA00037670"/>
    </source>
</evidence>
<dbReference type="Proteomes" id="UP001499988">
    <property type="component" value="Unassembled WGS sequence"/>
</dbReference>
<keyword evidence="12" id="KW-1185">Reference proteome</keyword>
<dbReference type="RefSeq" id="WP_345337388.1">
    <property type="nucleotide sequence ID" value="NZ_BAABJZ010000106.1"/>
</dbReference>
<comment type="function">
    <text evidence="4">Responsible for synthesis of pseudouridine from uracil-65 in transfer RNAs.</text>
</comment>
<comment type="caution">
    <text evidence="11">The sequence shown here is derived from an EMBL/GenBank/DDBJ whole genome shotgun (WGS) entry which is preliminary data.</text>
</comment>
<proteinExistence type="predicted"/>
<dbReference type="InterPro" id="IPR006224">
    <property type="entry name" value="PsdUridine_synth_RluA-like_CS"/>
</dbReference>
<dbReference type="EC" id="5.4.99.26" evidence="5"/>
<keyword evidence="1" id="KW-0819">tRNA processing</keyword>
<organism evidence="11 12">
    <name type="scientific">Ferrimonas pelagia</name>
    <dbReference type="NCBI Taxonomy" id="1177826"/>
    <lineage>
        <taxon>Bacteria</taxon>
        <taxon>Pseudomonadati</taxon>
        <taxon>Pseudomonadota</taxon>
        <taxon>Gammaproteobacteria</taxon>
        <taxon>Alteromonadales</taxon>
        <taxon>Ferrimonadaceae</taxon>
        <taxon>Ferrimonas</taxon>
    </lineage>
</organism>
<evidence type="ECO:0000256" key="2">
    <source>
        <dbReference type="ARBA" id="ARBA00023235"/>
    </source>
</evidence>
<dbReference type="InterPro" id="IPR006145">
    <property type="entry name" value="PsdUridine_synth_RsuA/RluA"/>
</dbReference>
<accession>A0ABP9FHQ2</accession>
<dbReference type="PANTHER" id="PTHR21600">
    <property type="entry name" value="MITOCHONDRIAL RNA PSEUDOURIDINE SYNTHASE"/>
    <property type="match status" value="1"/>
</dbReference>
<dbReference type="InterPro" id="IPR050188">
    <property type="entry name" value="RluA_PseudoU_synthase"/>
</dbReference>
<evidence type="ECO:0000256" key="1">
    <source>
        <dbReference type="ARBA" id="ARBA00022694"/>
    </source>
</evidence>
<evidence type="ECO:0000313" key="12">
    <source>
        <dbReference type="Proteomes" id="UP001499988"/>
    </source>
</evidence>
<feature type="domain" description="Pseudouridine synthase RsuA/RluA-like" evidence="10">
    <location>
        <begin position="11"/>
        <end position="166"/>
    </location>
</feature>
<name>A0ABP9FHQ2_9GAMM</name>
<dbReference type="Gene3D" id="3.30.2350.10">
    <property type="entry name" value="Pseudouridine synthase"/>
    <property type="match status" value="1"/>
</dbReference>
<dbReference type="EMBL" id="BAABJZ010000106">
    <property type="protein sequence ID" value="GAA4902668.1"/>
    <property type="molecule type" value="Genomic_DNA"/>
</dbReference>
<evidence type="ECO:0000256" key="8">
    <source>
        <dbReference type="ARBA" id="ARBA00041975"/>
    </source>
</evidence>
<keyword evidence="2" id="KW-0413">Isomerase</keyword>
<evidence type="ECO:0000256" key="9">
    <source>
        <dbReference type="ARBA" id="ARBA00043049"/>
    </source>
</evidence>
<protein>
    <recommendedName>
        <fullName evidence="6">tRNA pseudouridine synthase C</fullName>
        <ecNumber evidence="5">5.4.99.26</ecNumber>
    </recommendedName>
    <alternativeName>
        <fullName evidence="8">tRNA pseudouridine(65) synthase</fullName>
    </alternativeName>
    <alternativeName>
        <fullName evidence="9">tRNA pseudouridylate synthase C</fullName>
    </alternativeName>
    <alternativeName>
        <fullName evidence="7">tRNA-uridine isomerase C</fullName>
    </alternativeName>
</protein>
<evidence type="ECO:0000313" key="11">
    <source>
        <dbReference type="EMBL" id="GAA4902668.1"/>
    </source>
</evidence>
<gene>
    <name evidence="11" type="primary">truC_2</name>
    <name evidence="11" type="ORF">GCM10023333_40980</name>
</gene>
<dbReference type="InterPro" id="IPR020103">
    <property type="entry name" value="PsdUridine_synth_cat_dom_sf"/>
</dbReference>
<dbReference type="Pfam" id="PF00849">
    <property type="entry name" value="PseudoU_synth_2"/>
    <property type="match status" value="1"/>
</dbReference>
<sequence length="237" mass="27551">MTLEILYHDEHLVVINKPAGMLVHKGERLSHGREFVLQTLRDQIGQTLYPVHRLDKKTSGVLLFALSSEVASALVKQWSEVDKQYLAVVRGHLQDTLLDLPLAPPRDKFDKNWVPGPEKPAQTRFTSLAEAELDLAIDKYPTSRYSLVLCEPLTGRKHQLRRHLRHLGHPILCDSRYGKNRHYHYFRDHFGVDRMLLHCWKLHFIHPITRDTVKLEAPLDPIWQSIIERMGWQSALV</sequence>
<evidence type="ECO:0000259" key="10">
    <source>
        <dbReference type="Pfam" id="PF00849"/>
    </source>
</evidence>
<dbReference type="SUPFAM" id="SSF55120">
    <property type="entry name" value="Pseudouridine synthase"/>
    <property type="match status" value="1"/>
</dbReference>
<reference evidence="12" key="1">
    <citation type="journal article" date="2019" name="Int. J. Syst. Evol. Microbiol.">
        <title>The Global Catalogue of Microorganisms (GCM) 10K type strain sequencing project: providing services to taxonomists for standard genome sequencing and annotation.</title>
        <authorList>
            <consortium name="The Broad Institute Genomics Platform"/>
            <consortium name="The Broad Institute Genome Sequencing Center for Infectious Disease"/>
            <person name="Wu L."/>
            <person name="Ma J."/>
        </authorList>
    </citation>
    <scope>NUCLEOTIDE SEQUENCE [LARGE SCALE GENOMIC DNA]</scope>
    <source>
        <strain evidence="12">JCM 18401</strain>
    </source>
</reference>
<evidence type="ECO:0000256" key="3">
    <source>
        <dbReference type="ARBA" id="ARBA00036607"/>
    </source>
</evidence>